<evidence type="ECO:0000313" key="4">
    <source>
        <dbReference type="Proteomes" id="UP000092445"/>
    </source>
</evidence>
<dbReference type="InterPro" id="IPR036322">
    <property type="entry name" value="WD40_repeat_dom_sf"/>
</dbReference>
<dbReference type="GO" id="GO:0005634">
    <property type="term" value="C:nucleus"/>
    <property type="evidence" value="ECO:0007669"/>
    <property type="project" value="TreeGrafter"/>
</dbReference>
<name>A0A1A9ZFY7_GLOPL</name>
<proteinExistence type="inferred from homology"/>
<reference evidence="3" key="2">
    <citation type="submission" date="2020-05" db="UniProtKB">
        <authorList>
            <consortium name="EnsemblMetazoa"/>
        </authorList>
    </citation>
    <scope>IDENTIFICATION</scope>
    <source>
        <strain evidence="3">IAEA</strain>
    </source>
</reference>
<evidence type="ECO:0000256" key="1">
    <source>
        <dbReference type="ARBA" id="ARBA00038180"/>
    </source>
</evidence>
<accession>A0A1A9ZFY7</accession>
<dbReference type="EnsemblMetazoa" id="GPAI013380-RA">
    <property type="protein sequence ID" value="GPAI013380-PA"/>
    <property type="gene ID" value="GPAI013380"/>
</dbReference>
<dbReference type="SUPFAM" id="SSF56112">
    <property type="entry name" value="Protein kinase-like (PK-like)"/>
    <property type="match status" value="1"/>
</dbReference>
<dbReference type="GO" id="GO:0004672">
    <property type="term" value="F:protein kinase activity"/>
    <property type="evidence" value="ECO:0007669"/>
    <property type="project" value="InterPro"/>
</dbReference>
<reference evidence="4" key="1">
    <citation type="submission" date="2014-03" db="EMBL/GenBank/DDBJ databases">
        <authorList>
            <person name="Aksoy S."/>
            <person name="Warren W."/>
            <person name="Wilson R.K."/>
        </authorList>
    </citation>
    <scope>NUCLEOTIDE SEQUENCE [LARGE SCALE GENOMIC DNA]</scope>
    <source>
        <strain evidence="4">IAEA</strain>
    </source>
</reference>
<dbReference type="InterPro" id="IPR000719">
    <property type="entry name" value="Prot_kinase_dom"/>
</dbReference>
<evidence type="ECO:0000313" key="3">
    <source>
        <dbReference type="EnsemblMetazoa" id="GPAI013380-PA"/>
    </source>
</evidence>
<organism evidence="3 4">
    <name type="scientific">Glossina pallidipes</name>
    <name type="common">Tsetse fly</name>
    <dbReference type="NCBI Taxonomy" id="7398"/>
    <lineage>
        <taxon>Eukaryota</taxon>
        <taxon>Metazoa</taxon>
        <taxon>Ecdysozoa</taxon>
        <taxon>Arthropoda</taxon>
        <taxon>Hexapoda</taxon>
        <taxon>Insecta</taxon>
        <taxon>Pterygota</taxon>
        <taxon>Neoptera</taxon>
        <taxon>Endopterygota</taxon>
        <taxon>Diptera</taxon>
        <taxon>Brachycera</taxon>
        <taxon>Muscomorpha</taxon>
        <taxon>Hippoboscoidea</taxon>
        <taxon>Glossinidae</taxon>
        <taxon>Glossina</taxon>
    </lineage>
</organism>
<dbReference type="PANTHER" id="PTHR22961:SF13">
    <property type="entry name" value="TRIBBLES"/>
    <property type="match status" value="1"/>
</dbReference>
<dbReference type="GO" id="GO:0032436">
    <property type="term" value="P:positive regulation of proteasomal ubiquitin-dependent protein catabolic process"/>
    <property type="evidence" value="ECO:0007669"/>
    <property type="project" value="TreeGrafter"/>
</dbReference>
<protein>
    <recommendedName>
        <fullName evidence="2">Protein kinase domain-containing protein</fullName>
    </recommendedName>
</protein>
<dbReference type="FunFam" id="1.10.510.10:FF:000153">
    <property type="entry name" value="Tribbles homolog 2"/>
    <property type="match status" value="1"/>
</dbReference>
<dbReference type="InterPro" id="IPR011009">
    <property type="entry name" value="Kinase-like_dom_sf"/>
</dbReference>
<feature type="domain" description="Protein kinase" evidence="2">
    <location>
        <begin position="116"/>
        <end position="414"/>
    </location>
</feature>
<dbReference type="GO" id="GO:0031434">
    <property type="term" value="F:mitogen-activated protein kinase kinase binding"/>
    <property type="evidence" value="ECO:0007669"/>
    <property type="project" value="TreeGrafter"/>
</dbReference>
<dbReference type="Pfam" id="PF00069">
    <property type="entry name" value="Pkinase"/>
    <property type="match status" value="1"/>
</dbReference>
<dbReference type="PANTHER" id="PTHR22961">
    <property type="entry name" value="SER/THR PROTEIN KINASE-TRB"/>
    <property type="match status" value="1"/>
</dbReference>
<comment type="similarity">
    <text evidence="1">Belongs to the protein kinase superfamily. CAMK Ser/Thr protein kinase family. Tribbles subfamily.</text>
</comment>
<dbReference type="Gene3D" id="1.10.510.10">
    <property type="entry name" value="Transferase(Phosphotransferase) domain 1"/>
    <property type="match status" value="1"/>
</dbReference>
<dbReference type="SMART" id="SM00220">
    <property type="entry name" value="S_TKc"/>
    <property type="match status" value="1"/>
</dbReference>
<keyword evidence="4" id="KW-1185">Reference proteome</keyword>
<sequence length="848" mass="98651">MDNKRTAVVLNREKMDAANTSNVISSVNSESSSSTSTVTVNKKELSSSTSVITSVGVDVVTSSPTHGSTSDAIRGPTSCDKLEPFSLSTPKKSTLDPAMLQSIHQKLSTPGKTCELQSLHLDHEGDLTNVNFIKDRYLIYTQSAKETVPANSNTPTYRHLIDLTTNLKCTDVFSGEQYLCKIINEPLDKVQKAYFALQHQKNEQCHSYLYGHQLIRPIKDISPLNNQRTYVILSSKLVYEDLHTYIRNKRRLCEKEARALFYQICETVRICHHNGIILRDLKLKRFYFVNKARTMLQYESLEGSMILYNLNDDTLSDKIGCPMYTAPELLCPNPTYQGKPADIWSLGVILYTMLVGQYPFYEKGNCNLITIIRHTQVQIPSYFTHSLRKLLLGLLCKDFVKRMPVDYIFLSPWLKEQRPFYMYIRVGEDFVDEDTSKAGLDDNCGVRLLDHSSNALNTNCDLFAEMDKFCTNFLRNVIEMHIFQLQSLDLLMCGHRNFPKIIDRTHIAMSFEDRVKVAANWLSGRYKEQQYFRRSKMFATKLVLEQDWLYLTFGCYLSQHRRLKIEPLQRRYFCEITTGNKADLADFVKRKDTIFAGRITGNCFIYEEDYATEQQLHNPNEYLRCVNFFDGVYATSTDNCCRLWQRTEEFGLLHLDQIMEFNESFKALQFNTDGKKLYGGMYTSANRRALREIDIESEFQRILNSKTISVYDLKLKDDNIIFTANFDTSFRLYDRRTDKDECVWEDPFDSSFYCLDYDGLYAVLCGTKYHSRVNLYDIRVPNKYMQLYFPRVEPRRRDDLKSSPVYSLACDSRYLFIATDRTLHVLDFKVSCAAIKDYRNIFQEMYRI</sequence>
<dbReference type="SUPFAM" id="SSF50978">
    <property type="entry name" value="WD40 repeat-like"/>
    <property type="match status" value="1"/>
</dbReference>
<dbReference type="InterPro" id="IPR015943">
    <property type="entry name" value="WD40/YVTN_repeat-like_dom_sf"/>
</dbReference>
<dbReference type="Gene3D" id="2.130.10.10">
    <property type="entry name" value="YVTN repeat-like/Quinoprotein amine dehydrogenase"/>
    <property type="match status" value="1"/>
</dbReference>
<evidence type="ECO:0000259" key="2">
    <source>
        <dbReference type="PROSITE" id="PS50011"/>
    </source>
</evidence>
<dbReference type="AlphaFoldDB" id="A0A1A9ZFY7"/>
<dbReference type="Proteomes" id="UP000092445">
    <property type="component" value="Unassembled WGS sequence"/>
</dbReference>
<dbReference type="STRING" id="7398.A0A1A9ZFY7"/>
<dbReference type="GO" id="GO:0005524">
    <property type="term" value="F:ATP binding"/>
    <property type="evidence" value="ECO:0007669"/>
    <property type="project" value="InterPro"/>
</dbReference>
<dbReference type="InterPro" id="IPR024104">
    <property type="entry name" value="Tribbles/Ser_Thr_kinase_40"/>
</dbReference>
<dbReference type="PROSITE" id="PS50011">
    <property type="entry name" value="PROTEIN_KINASE_DOM"/>
    <property type="match status" value="1"/>
</dbReference>
<dbReference type="VEuPathDB" id="VectorBase:GPAI013380"/>